<keyword evidence="9 12" id="KW-0560">Oxidoreductase</keyword>
<dbReference type="Gene3D" id="3.20.20.70">
    <property type="entry name" value="Aldolase class I"/>
    <property type="match status" value="1"/>
</dbReference>
<evidence type="ECO:0000256" key="11">
    <source>
        <dbReference type="ARBA" id="ARBA00048802"/>
    </source>
</evidence>
<evidence type="ECO:0000313" key="15">
    <source>
        <dbReference type="EMBL" id="MCP1373892.1"/>
    </source>
</evidence>
<keyword evidence="4 12" id="KW-0285">Flavoprotein</keyword>
<reference evidence="15 16" key="1">
    <citation type="submission" date="2022-06" db="EMBL/GenBank/DDBJ databases">
        <title>Dyella sp. Sa strain:Sa Genome sequencing.</title>
        <authorList>
            <person name="Park S."/>
        </authorList>
    </citation>
    <scope>NUCLEOTIDE SEQUENCE [LARGE SCALE GENOMIC DNA]</scope>
    <source>
        <strain evidence="15 16">Sa</strain>
    </source>
</reference>
<evidence type="ECO:0000256" key="6">
    <source>
        <dbReference type="ARBA" id="ARBA00022694"/>
    </source>
</evidence>
<dbReference type="GO" id="GO:0016491">
    <property type="term" value="F:oxidoreductase activity"/>
    <property type="evidence" value="ECO:0007669"/>
    <property type="project" value="UniProtKB-KW"/>
</dbReference>
<dbReference type="InterPro" id="IPR001269">
    <property type="entry name" value="DUS_fam"/>
</dbReference>
<evidence type="ECO:0000256" key="5">
    <source>
        <dbReference type="ARBA" id="ARBA00022643"/>
    </source>
</evidence>
<dbReference type="RefSeq" id="WP_253565746.1">
    <property type="nucleotide sequence ID" value="NZ_JAMZEK010000002.1"/>
</dbReference>
<organism evidence="15 16">
    <name type="scientific">Dyella lutea</name>
    <dbReference type="NCBI Taxonomy" id="2950441"/>
    <lineage>
        <taxon>Bacteria</taxon>
        <taxon>Pseudomonadati</taxon>
        <taxon>Pseudomonadota</taxon>
        <taxon>Gammaproteobacteria</taxon>
        <taxon>Lysobacterales</taxon>
        <taxon>Rhodanobacteraceae</taxon>
        <taxon>Dyella</taxon>
    </lineage>
</organism>
<dbReference type="NCBIfam" id="TIGR00737">
    <property type="entry name" value="nifR3_yhdG"/>
    <property type="match status" value="1"/>
</dbReference>
<comment type="cofactor">
    <cofactor evidence="1 12 13">
        <name>FMN</name>
        <dbReference type="ChEBI" id="CHEBI:58210"/>
    </cofactor>
</comment>
<proteinExistence type="inferred from homology"/>
<feature type="binding site" evidence="12">
    <location>
        <begin position="200"/>
        <end position="202"/>
    </location>
    <ligand>
        <name>FMN</name>
        <dbReference type="ChEBI" id="CHEBI:58210"/>
    </ligand>
</feature>
<dbReference type="EMBL" id="JAMZEK010000002">
    <property type="protein sequence ID" value="MCP1373892.1"/>
    <property type="molecule type" value="Genomic_DNA"/>
</dbReference>
<dbReference type="SUPFAM" id="SSF51395">
    <property type="entry name" value="FMN-linked oxidoreductases"/>
    <property type="match status" value="1"/>
</dbReference>
<dbReference type="InterPro" id="IPR024036">
    <property type="entry name" value="tRNA-dHydroUridine_Synthase_C"/>
</dbReference>
<dbReference type="Gene3D" id="1.10.1200.80">
    <property type="entry name" value="Putative flavin oxidoreducatase, domain 2"/>
    <property type="match status" value="1"/>
</dbReference>
<comment type="catalytic activity">
    <reaction evidence="10 12">
        <text>a 5,6-dihydrouridine in tRNA + NADP(+) = a uridine in tRNA + NADPH + H(+)</text>
        <dbReference type="Rhea" id="RHEA:23624"/>
        <dbReference type="Rhea" id="RHEA-COMP:13339"/>
        <dbReference type="Rhea" id="RHEA-COMP:13887"/>
        <dbReference type="ChEBI" id="CHEBI:15378"/>
        <dbReference type="ChEBI" id="CHEBI:57783"/>
        <dbReference type="ChEBI" id="CHEBI:58349"/>
        <dbReference type="ChEBI" id="CHEBI:65315"/>
        <dbReference type="ChEBI" id="CHEBI:74443"/>
    </reaction>
</comment>
<accession>A0ABT1FC99</accession>
<dbReference type="InterPro" id="IPR013785">
    <property type="entry name" value="Aldolase_TIM"/>
</dbReference>
<evidence type="ECO:0000256" key="8">
    <source>
        <dbReference type="ARBA" id="ARBA00022884"/>
    </source>
</evidence>
<evidence type="ECO:0000256" key="2">
    <source>
        <dbReference type="ARBA" id="ARBA00002790"/>
    </source>
</evidence>
<feature type="domain" description="DUS-like FMN-binding" evidence="14">
    <location>
        <begin position="14"/>
        <end position="314"/>
    </location>
</feature>
<dbReference type="InterPro" id="IPR035587">
    <property type="entry name" value="DUS-like_FMN-bd"/>
</dbReference>
<dbReference type="InterPro" id="IPR004652">
    <property type="entry name" value="DusB-like"/>
</dbReference>
<feature type="binding site" evidence="12">
    <location>
        <begin position="224"/>
        <end position="225"/>
    </location>
    <ligand>
        <name>FMN</name>
        <dbReference type="ChEBI" id="CHEBI:58210"/>
    </ligand>
</feature>
<protein>
    <recommendedName>
        <fullName evidence="12">tRNA-dihydrouridine synthase B</fullName>
        <ecNumber evidence="12">1.3.1.-</ecNumber>
    </recommendedName>
</protein>
<sequence>MQIGPYRIDPPVVLAPMAGVTDKPFRLLCKRLGAGLAVSEMTTADPSLWHTRKSLRRMDHEGEPEPVSVQIAGYDPAMLAEAARFNASHGAQIIDINMGCPAKKVCDVWSGSALLQDEPLVARICRAVVEAVQVPVTLKIRTGWDREHRNALRIARIAEDAGIAALSVHGRTRADKYEGEAEYETIAAVKASVRIPVLANGDITTPERARHVLDATGADAVMIGRGAQGRPWIFREIAHYLATGEKLAEPPPDEVATILLGHLEHLHAFYGELAGVRIARKHLGWYAKDRPENAAFRQVVNRADSAREQIALTRAYFAALAAREPIREAAA</sequence>
<evidence type="ECO:0000313" key="16">
    <source>
        <dbReference type="Proteomes" id="UP001204615"/>
    </source>
</evidence>
<keyword evidence="7 12" id="KW-0521">NADP</keyword>
<feature type="binding site" evidence="12">
    <location>
        <begin position="16"/>
        <end position="18"/>
    </location>
    <ligand>
        <name>FMN</name>
        <dbReference type="ChEBI" id="CHEBI:58210"/>
    </ligand>
</feature>
<dbReference type="InterPro" id="IPR018517">
    <property type="entry name" value="tRNA_hU_synthase_CS"/>
</dbReference>
<keyword evidence="6 12" id="KW-0819">tRNA processing</keyword>
<dbReference type="HAMAP" id="MF_02042">
    <property type="entry name" value="DusB_subfam"/>
    <property type="match status" value="1"/>
</dbReference>
<evidence type="ECO:0000256" key="3">
    <source>
        <dbReference type="ARBA" id="ARBA00022555"/>
    </source>
</evidence>
<keyword evidence="8 12" id="KW-0694">RNA-binding</keyword>
<comment type="similarity">
    <text evidence="13">Belongs to the dus family.</text>
</comment>
<evidence type="ECO:0000256" key="7">
    <source>
        <dbReference type="ARBA" id="ARBA00022857"/>
    </source>
</evidence>
<feature type="binding site" evidence="12">
    <location>
        <position position="139"/>
    </location>
    <ligand>
        <name>FMN</name>
        <dbReference type="ChEBI" id="CHEBI:58210"/>
    </ligand>
</feature>
<gene>
    <name evidence="12 15" type="primary">dusB</name>
    <name evidence="15" type="ORF">NC595_07435</name>
</gene>
<comment type="similarity">
    <text evidence="12">Belongs to the Dus family. DusB subfamily.</text>
</comment>
<comment type="caution">
    <text evidence="15">The sequence shown here is derived from an EMBL/GenBank/DDBJ whole genome shotgun (WGS) entry which is preliminary data.</text>
</comment>
<name>A0ABT1FC99_9GAMM</name>
<dbReference type="PROSITE" id="PS01136">
    <property type="entry name" value="UPF0034"/>
    <property type="match status" value="1"/>
</dbReference>
<keyword evidence="5 12" id="KW-0288">FMN</keyword>
<dbReference type="PANTHER" id="PTHR45846:SF1">
    <property type="entry name" value="TRNA-DIHYDROURIDINE(47) SYNTHASE [NAD(P)(+)]-LIKE"/>
    <property type="match status" value="1"/>
</dbReference>
<comment type="function">
    <text evidence="2 12 13">Catalyzes the synthesis of 5,6-dihydrouridine (D), a modified base found in the D-loop of most tRNAs, via the reduction of the C5-C6 double bond in target uridines.</text>
</comment>
<keyword evidence="3 12" id="KW-0820">tRNA-binding</keyword>
<evidence type="ECO:0000259" key="14">
    <source>
        <dbReference type="Pfam" id="PF01207"/>
    </source>
</evidence>
<dbReference type="PIRSF" id="PIRSF006621">
    <property type="entry name" value="Dus"/>
    <property type="match status" value="1"/>
</dbReference>
<dbReference type="Pfam" id="PF01207">
    <property type="entry name" value="Dus"/>
    <property type="match status" value="1"/>
</dbReference>
<feature type="active site" description="Proton donor" evidence="12">
    <location>
        <position position="100"/>
    </location>
</feature>
<evidence type="ECO:0000256" key="9">
    <source>
        <dbReference type="ARBA" id="ARBA00023002"/>
    </source>
</evidence>
<dbReference type="CDD" id="cd02801">
    <property type="entry name" value="DUS_like_FMN"/>
    <property type="match status" value="1"/>
</dbReference>
<evidence type="ECO:0000256" key="1">
    <source>
        <dbReference type="ARBA" id="ARBA00001917"/>
    </source>
</evidence>
<dbReference type="PANTHER" id="PTHR45846">
    <property type="entry name" value="TRNA-DIHYDROURIDINE(47) SYNTHASE [NAD(P)(+)]-LIKE"/>
    <property type="match status" value="1"/>
</dbReference>
<dbReference type="EC" id="1.3.1.-" evidence="12"/>
<evidence type="ECO:0000256" key="12">
    <source>
        <dbReference type="HAMAP-Rule" id="MF_02042"/>
    </source>
</evidence>
<dbReference type="InterPro" id="IPR032887">
    <property type="entry name" value="DusB"/>
</dbReference>
<evidence type="ECO:0000256" key="10">
    <source>
        <dbReference type="ARBA" id="ARBA00048205"/>
    </source>
</evidence>
<evidence type="ECO:0000256" key="13">
    <source>
        <dbReference type="PIRNR" id="PIRNR006621"/>
    </source>
</evidence>
<evidence type="ECO:0000256" key="4">
    <source>
        <dbReference type="ARBA" id="ARBA00022630"/>
    </source>
</evidence>
<comment type="catalytic activity">
    <reaction evidence="11 12">
        <text>a 5,6-dihydrouridine in tRNA + NAD(+) = a uridine in tRNA + NADH + H(+)</text>
        <dbReference type="Rhea" id="RHEA:54452"/>
        <dbReference type="Rhea" id="RHEA-COMP:13339"/>
        <dbReference type="Rhea" id="RHEA-COMP:13887"/>
        <dbReference type="ChEBI" id="CHEBI:15378"/>
        <dbReference type="ChEBI" id="CHEBI:57540"/>
        <dbReference type="ChEBI" id="CHEBI:57945"/>
        <dbReference type="ChEBI" id="CHEBI:65315"/>
        <dbReference type="ChEBI" id="CHEBI:74443"/>
    </reaction>
</comment>
<dbReference type="Proteomes" id="UP001204615">
    <property type="component" value="Unassembled WGS sequence"/>
</dbReference>
<keyword evidence="16" id="KW-1185">Reference proteome</keyword>
<feature type="binding site" evidence="12">
    <location>
        <position position="70"/>
    </location>
    <ligand>
        <name>FMN</name>
        <dbReference type="ChEBI" id="CHEBI:58210"/>
    </ligand>
</feature>